<evidence type="ECO:0000256" key="3">
    <source>
        <dbReference type="ARBA" id="ARBA00023082"/>
    </source>
</evidence>
<protein>
    <submittedName>
        <fullName evidence="8">RNA polymerase sigma24 factor</fullName>
    </submittedName>
</protein>
<dbReference type="InterPro" id="IPR013325">
    <property type="entry name" value="RNA_pol_sigma_r2"/>
</dbReference>
<dbReference type="InterPro" id="IPR014284">
    <property type="entry name" value="RNA_pol_sigma-70_dom"/>
</dbReference>
<comment type="similarity">
    <text evidence="1">Belongs to the sigma-70 factor family. ECF subfamily.</text>
</comment>
<organism evidence="8 9">
    <name type="scientific">Streptomyces flaveus</name>
    <dbReference type="NCBI Taxonomy" id="66370"/>
    <lineage>
        <taxon>Bacteria</taxon>
        <taxon>Bacillati</taxon>
        <taxon>Actinomycetota</taxon>
        <taxon>Actinomycetes</taxon>
        <taxon>Kitasatosporales</taxon>
        <taxon>Streptomycetaceae</taxon>
        <taxon>Streptomyces</taxon>
        <taxon>Streptomyces aurantiacus group</taxon>
    </lineage>
</organism>
<evidence type="ECO:0000313" key="8">
    <source>
        <dbReference type="EMBL" id="GGL18322.1"/>
    </source>
</evidence>
<feature type="domain" description="RNA polymerase sigma factor 70 region 4 type 2" evidence="7">
    <location>
        <begin position="163"/>
        <end position="212"/>
    </location>
</feature>
<evidence type="ECO:0000256" key="1">
    <source>
        <dbReference type="ARBA" id="ARBA00010641"/>
    </source>
</evidence>
<dbReference type="PANTHER" id="PTHR43133">
    <property type="entry name" value="RNA POLYMERASE ECF-TYPE SIGMA FACTO"/>
    <property type="match status" value="1"/>
</dbReference>
<dbReference type="InterPro" id="IPR013324">
    <property type="entry name" value="RNA_pol_sigma_r3/r4-like"/>
</dbReference>
<evidence type="ECO:0000256" key="5">
    <source>
        <dbReference type="SAM" id="MobiDB-lite"/>
    </source>
</evidence>
<dbReference type="InterPro" id="IPR013249">
    <property type="entry name" value="RNA_pol_sigma70_r4_t2"/>
</dbReference>
<dbReference type="Gene3D" id="1.10.10.10">
    <property type="entry name" value="Winged helix-like DNA-binding domain superfamily/Winged helix DNA-binding domain"/>
    <property type="match status" value="1"/>
</dbReference>
<sequence>MREPHEVASTPVAVTYNTSAGKPSSRPGRLSGVRSRQGTLAEADEERLVRLVAKGDRTAFEELYRRTSPWMAVRLRRRCSDEQIVAEVMQESYLAVWRAAGAFAGSAVGGSAVGWLWTIASRRLVDAFRRRARHAQPPAAASAEAVVPAAEDEVLAATVGGDVGDALRRLAPELQAVLQAMVLDGLSVRETAVLLGVPEGTVKTRARRARIAMRKALS</sequence>
<accession>A0A917RQC8</accession>
<dbReference type="EMBL" id="BMPQ01000067">
    <property type="protein sequence ID" value="GGL18322.1"/>
    <property type="molecule type" value="Genomic_DNA"/>
</dbReference>
<dbReference type="Proteomes" id="UP000637788">
    <property type="component" value="Unassembled WGS sequence"/>
</dbReference>
<dbReference type="Gene3D" id="1.10.1740.10">
    <property type="match status" value="1"/>
</dbReference>
<dbReference type="GO" id="GO:0006352">
    <property type="term" value="P:DNA-templated transcription initiation"/>
    <property type="evidence" value="ECO:0007669"/>
    <property type="project" value="InterPro"/>
</dbReference>
<evidence type="ECO:0000256" key="2">
    <source>
        <dbReference type="ARBA" id="ARBA00023015"/>
    </source>
</evidence>
<keyword evidence="3" id="KW-0731">Sigma factor</keyword>
<dbReference type="InterPro" id="IPR007627">
    <property type="entry name" value="RNA_pol_sigma70_r2"/>
</dbReference>
<feature type="domain" description="RNA polymerase sigma-70 region 2" evidence="6">
    <location>
        <begin position="63"/>
        <end position="133"/>
    </location>
</feature>
<proteinExistence type="inferred from homology"/>
<keyword evidence="2" id="KW-0805">Transcription regulation</keyword>
<dbReference type="Pfam" id="PF08281">
    <property type="entry name" value="Sigma70_r4_2"/>
    <property type="match status" value="1"/>
</dbReference>
<dbReference type="PANTHER" id="PTHR43133:SF46">
    <property type="entry name" value="RNA POLYMERASE SIGMA-70 FACTOR ECF SUBFAMILY"/>
    <property type="match status" value="1"/>
</dbReference>
<evidence type="ECO:0000259" key="6">
    <source>
        <dbReference type="Pfam" id="PF04542"/>
    </source>
</evidence>
<comment type="caution">
    <text evidence="8">The sequence shown here is derived from an EMBL/GenBank/DDBJ whole genome shotgun (WGS) entry which is preliminary data.</text>
</comment>
<dbReference type="NCBIfam" id="TIGR02937">
    <property type="entry name" value="sigma70-ECF"/>
    <property type="match status" value="1"/>
</dbReference>
<dbReference type="InterPro" id="IPR039425">
    <property type="entry name" value="RNA_pol_sigma-70-like"/>
</dbReference>
<dbReference type="GO" id="GO:0003677">
    <property type="term" value="F:DNA binding"/>
    <property type="evidence" value="ECO:0007669"/>
    <property type="project" value="InterPro"/>
</dbReference>
<name>A0A917RQC8_9ACTN</name>
<dbReference type="AlphaFoldDB" id="A0A917RQC8"/>
<dbReference type="GO" id="GO:0016987">
    <property type="term" value="F:sigma factor activity"/>
    <property type="evidence" value="ECO:0007669"/>
    <property type="project" value="UniProtKB-KW"/>
</dbReference>
<reference evidence="8" key="2">
    <citation type="submission" date="2020-09" db="EMBL/GenBank/DDBJ databases">
        <authorList>
            <person name="Sun Q."/>
            <person name="Ohkuma M."/>
        </authorList>
    </citation>
    <scope>NUCLEOTIDE SEQUENCE</scope>
    <source>
        <strain evidence="8">JCM 3035</strain>
    </source>
</reference>
<dbReference type="SUPFAM" id="SSF88659">
    <property type="entry name" value="Sigma3 and sigma4 domains of RNA polymerase sigma factors"/>
    <property type="match status" value="1"/>
</dbReference>
<keyword evidence="9" id="KW-1185">Reference proteome</keyword>
<dbReference type="SUPFAM" id="SSF88946">
    <property type="entry name" value="Sigma2 domain of RNA polymerase sigma factors"/>
    <property type="match status" value="1"/>
</dbReference>
<keyword evidence="4" id="KW-0804">Transcription</keyword>
<feature type="region of interest" description="Disordered" evidence="5">
    <location>
        <begin position="1"/>
        <end position="38"/>
    </location>
</feature>
<evidence type="ECO:0000259" key="7">
    <source>
        <dbReference type="Pfam" id="PF08281"/>
    </source>
</evidence>
<gene>
    <name evidence="8" type="primary">rpoE</name>
    <name evidence="8" type="ORF">GCM10010094_94180</name>
</gene>
<evidence type="ECO:0000313" key="9">
    <source>
        <dbReference type="Proteomes" id="UP000637788"/>
    </source>
</evidence>
<dbReference type="Pfam" id="PF04542">
    <property type="entry name" value="Sigma70_r2"/>
    <property type="match status" value="1"/>
</dbReference>
<evidence type="ECO:0000256" key="4">
    <source>
        <dbReference type="ARBA" id="ARBA00023163"/>
    </source>
</evidence>
<dbReference type="InterPro" id="IPR036388">
    <property type="entry name" value="WH-like_DNA-bd_sf"/>
</dbReference>
<reference evidence="8" key="1">
    <citation type="journal article" date="2014" name="Int. J. Syst. Evol. Microbiol.">
        <title>Complete genome sequence of Corynebacterium casei LMG S-19264T (=DSM 44701T), isolated from a smear-ripened cheese.</title>
        <authorList>
            <consortium name="US DOE Joint Genome Institute (JGI-PGF)"/>
            <person name="Walter F."/>
            <person name="Albersmeier A."/>
            <person name="Kalinowski J."/>
            <person name="Ruckert C."/>
        </authorList>
    </citation>
    <scope>NUCLEOTIDE SEQUENCE</scope>
    <source>
        <strain evidence="8">JCM 3035</strain>
    </source>
</reference>